<feature type="domain" description="PPM-type phosphatase" evidence="8">
    <location>
        <begin position="927"/>
        <end position="1138"/>
    </location>
</feature>
<dbReference type="HOGENOM" id="CLU_000445_82_3_11"/>
<evidence type="ECO:0000313" key="10">
    <source>
        <dbReference type="Proteomes" id="UP000007809"/>
    </source>
</evidence>
<dbReference type="KEGG" id="pdx:Psed_0548"/>
<feature type="domain" description="STAS" evidence="7">
    <location>
        <begin position="1290"/>
        <end position="1401"/>
    </location>
</feature>
<organism evidence="9 10">
    <name type="scientific">Pseudonocardia dioxanivorans (strain ATCC 55486 / DSM 44775 / JCM 13855 / CB1190)</name>
    <dbReference type="NCBI Taxonomy" id="675635"/>
    <lineage>
        <taxon>Bacteria</taxon>
        <taxon>Bacillati</taxon>
        <taxon>Actinomycetota</taxon>
        <taxon>Actinomycetes</taxon>
        <taxon>Pseudonocardiales</taxon>
        <taxon>Pseudonocardiaceae</taxon>
        <taxon>Pseudonocardia</taxon>
    </lineage>
</organism>
<dbReference type="PROSITE" id="PS50801">
    <property type="entry name" value="STAS"/>
    <property type="match status" value="1"/>
</dbReference>
<dbReference type="SUPFAM" id="SSF55874">
    <property type="entry name" value="ATPase domain of HSP90 chaperone/DNA topoisomerase II/histidine kinase"/>
    <property type="match status" value="1"/>
</dbReference>
<dbReference type="InterPro" id="IPR052016">
    <property type="entry name" value="Bact_Sigma-Reg"/>
</dbReference>
<dbReference type="InterPro" id="IPR011006">
    <property type="entry name" value="CheY-like_superfamily"/>
</dbReference>
<dbReference type="InterPro" id="IPR003018">
    <property type="entry name" value="GAF"/>
</dbReference>
<reference evidence="9 10" key="1">
    <citation type="journal article" date="2011" name="J. Bacteriol.">
        <title>Genome sequence of the 1,4-dioxane-degrading Pseudonocardia dioxanivorans strain CB1190.</title>
        <authorList>
            <person name="Sales C.M."/>
            <person name="Mahendra S."/>
            <person name="Grostern A."/>
            <person name="Parales R.E."/>
            <person name="Goodwin L.A."/>
            <person name="Woyke T."/>
            <person name="Nolan M."/>
            <person name="Lapidus A."/>
            <person name="Chertkov O."/>
            <person name="Ovchinnikova G."/>
            <person name="Sczyrba A."/>
            <person name="Alvarez-Cohen L."/>
        </authorList>
    </citation>
    <scope>NUCLEOTIDE SEQUENCE [LARGE SCALE GENOMIC DNA]</scope>
    <source>
        <strain evidence="10">ATCC 55486 / DSM 44775 / JCM 13855 / CB1190</strain>
    </source>
</reference>
<dbReference type="CDD" id="cd07043">
    <property type="entry name" value="STAS_anti-anti-sigma_factors"/>
    <property type="match status" value="1"/>
</dbReference>
<dbReference type="InterPro" id="IPR035965">
    <property type="entry name" value="PAS-like_dom_sf"/>
</dbReference>
<dbReference type="eggNOG" id="COG0745">
    <property type="taxonomic scope" value="Bacteria"/>
</dbReference>
<dbReference type="NCBIfam" id="TIGR00229">
    <property type="entry name" value="sensory_box"/>
    <property type="match status" value="1"/>
</dbReference>
<sequence length="1401" mass="148553">MAEPSGPPASGVLPDVATLHARTDWSSTPLGPESAWPAALTHALATIRSSPQPMILCWGPELVVFYNDAMADGLGDLHPGVFGRRAEDVADGAWRRYGPTLRAVLRTGVARERRDDAVTVRRGGLDEEVLRDHAYSAVRDTDGTVGGVLVVVRESGRSVRLPAAPEPFPSSHERVLVAESDPATRDHLLRLLAERWTVHAVADAEQALESALSEPPDLVVANVALPGTDGIGLLRALRTDARTAGLPVVLLSAQAGEEAAVSGLAAGADDYLVTPFSPRELLARVANHLHLGRTRRAAELQFRATADATPALIWVDDAGGHRVFVNRGWLDFTGVTDPVTELADWRERIHPEDRARHRAVTAAAVEAAAPFEVEFRLRHRDGGYRWVLDRGAPISAGDRDTGYVGGCLDIDERHREQRRHRLYAVLGDALDAELTASGRFAALARYVVAEGLADHARAHEGGSDDALVVTAVAAAHRDAEAMLFDLVSSPALRRETLSSHEARVFDPRELFVDDDPEPMWRRLGMHSVLAVPLTARGGMLGLLGVARAEGSPAFTEDDREVFTEIGRRAGVAIDNARLLELERASAQRLGLLHRATAEMSAAATPAEVARIAARHMETLLGAPVVGVWELRDGRLEVLTRSGWGLSAQRAWSSVPLSDSGAVSRVVESGAPIWLSTPAEVRERWPQLVEGRPGGFGAVGLLPLAVGQRNVGVVAVAFREARTFSPSDREAATAVAELAAQALDRSSLLVAETEGRRVAERLSDVATALARATDLQSVADVIVDHGLSALEAEAVVVCLTDESDVLRSVSGRGWPEGAAEFLSPSAAHPLAASVRSGEPIWSVDPVGGPWPAHTAIPLLVGGRTIGVLGFRFADRPRFTPERRSFVLTLGGQCAQAVMRARLHQAEHEVAVTLQRSLLPQRLPETERLAMATRYQPGTEGTEAGGDWFDVLDLGDQRFALVVGDVVGRGPAAAAVMGQLRSALAANLVNGQQPADALEQLDLFARRVEGAMASTVVCATIDCRTGDLRYACAGHPPPLVSGPDGVRLLADGRGTPLGVFGRPPFVEADDRLDPGETILLCSDGLFERRNEVIDDGMDRLAAVFGGLVGTRPEPSADALLDRMSEGSAVPDDTALVLARLLPAPLRLELAAEPKELAGLRRVVARWCAQAGVDEAAFTDLQLALGEAATNAVEHAYPPGAGGIVRVDLDLTSDATVTVRVADEGKWRPPPADPGYRGRGLALIRELARDVDVAAGPAGTVVTFRMPPEPVEVQVGAGARRAWSPRVQRAPVPVPRIRSGAGPVHVEVSGDLDLAGVQEVRSELLERVSAGTPLVLELAADCYVSSAGVALLTELTERGGAAGAGVTVVSPADSAARRILRLAGLDEVITVAPSQGDRGAGHGT</sequence>
<dbReference type="Gene3D" id="3.30.450.20">
    <property type="entry name" value="PAS domain"/>
    <property type="match status" value="2"/>
</dbReference>
<protein>
    <submittedName>
        <fullName evidence="9">PAS/PAC sensor protein</fullName>
    </submittedName>
</protein>
<dbReference type="InterPro" id="IPR001932">
    <property type="entry name" value="PPM-type_phosphatase-like_dom"/>
</dbReference>
<dbReference type="CDD" id="cd16936">
    <property type="entry name" value="HATPase_RsbW-like"/>
    <property type="match status" value="1"/>
</dbReference>
<dbReference type="InterPro" id="IPR000700">
    <property type="entry name" value="PAS-assoc_C"/>
</dbReference>
<dbReference type="Pfam" id="PF13581">
    <property type="entry name" value="HATPase_c_2"/>
    <property type="match status" value="1"/>
</dbReference>
<dbReference type="eggNOG" id="COG1366">
    <property type="taxonomic scope" value="Bacteria"/>
</dbReference>
<gene>
    <name evidence="9" type="ordered locus">Psed_0548</name>
</gene>
<dbReference type="SMART" id="SM00065">
    <property type="entry name" value="GAF"/>
    <property type="match status" value="3"/>
</dbReference>
<dbReference type="InterPro" id="IPR001789">
    <property type="entry name" value="Sig_transdc_resp-reg_receiver"/>
</dbReference>
<dbReference type="Pfam" id="PF00072">
    <property type="entry name" value="Response_reg"/>
    <property type="match status" value="1"/>
</dbReference>
<dbReference type="SUPFAM" id="SSF52091">
    <property type="entry name" value="SpoIIaa-like"/>
    <property type="match status" value="1"/>
</dbReference>
<evidence type="ECO:0000256" key="4">
    <source>
        <dbReference type="PROSITE-ProRule" id="PRU00169"/>
    </source>
</evidence>
<proteinExistence type="predicted"/>
<keyword evidence="10" id="KW-1185">Reference proteome</keyword>
<dbReference type="Gene3D" id="3.30.750.24">
    <property type="entry name" value="STAS domain"/>
    <property type="match status" value="1"/>
</dbReference>
<dbReference type="PANTHER" id="PTHR43156:SF2">
    <property type="entry name" value="STAGE II SPORULATION PROTEIN E"/>
    <property type="match status" value="1"/>
</dbReference>
<dbReference type="Proteomes" id="UP000007809">
    <property type="component" value="Chromosome"/>
</dbReference>
<evidence type="ECO:0000259" key="7">
    <source>
        <dbReference type="PROSITE" id="PS50801"/>
    </source>
</evidence>
<dbReference type="Gene3D" id="3.30.450.40">
    <property type="match status" value="3"/>
</dbReference>
<dbReference type="InterPro" id="IPR058548">
    <property type="entry name" value="MlaB-like_STAS"/>
</dbReference>
<comment type="caution">
    <text evidence="4">Lacks conserved residue(s) required for the propagation of feature annotation.</text>
</comment>
<dbReference type="InterPro" id="IPR001610">
    <property type="entry name" value="PAC"/>
</dbReference>
<dbReference type="Pfam" id="PF13466">
    <property type="entry name" value="STAS_2"/>
    <property type="match status" value="1"/>
</dbReference>
<dbReference type="Gene3D" id="3.30.565.10">
    <property type="entry name" value="Histidine kinase-like ATPase, C-terminal domain"/>
    <property type="match status" value="1"/>
</dbReference>
<dbReference type="Pfam" id="PF07228">
    <property type="entry name" value="SpoIIE"/>
    <property type="match status" value="1"/>
</dbReference>
<dbReference type="GO" id="GO:0016791">
    <property type="term" value="F:phosphatase activity"/>
    <property type="evidence" value="ECO:0007669"/>
    <property type="project" value="TreeGrafter"/>
</dbReference>
<dbReference type="GO" id="GO:0016301">
    <property type="term" value="F:kinase activity"/>
    <property type="evidence" value="ECO:0007669"/>
    <property type="project" value="UniProtKB-KW"/>
</dbReference>
<dbReference type="PROSITE" id="PS50113">
    <property type="entry name" value="PAC"/>
    <property type="match status" value="1"/>
</dbReference>
<dbReference type="Pfam" id="PF01590">
    <property type="entry name" value="GAF"/>
    <property type="match status" value="1"/>
</dbReference>
<dbReference type="CDD" id="cd00130">
    <property type="entry name" value="PAS"/>
    <property type="match status" value="1"/>
</dbReference>
<evidence type="ECO:0000259" key="6">
    <source>
        <dbReference type="PROSITE" id="PS50113"/>
    </source>
</evidence>
<dbReference type="InterPro" id="IPR002645">
    <property type="entry name" value="STAS_dom"/>
</dbReference>
<dbReference type="SUPFAM" id="SSF52172">
    <property type="entry name" value="CheY-like"/>
    <property type="match status" value="1"/>
</dbReference>
<dbReference type="SMART" id="SM00448">
    <property type="entry name" value="REC"/>
    <property type="match status" value="1"/>
</dbReference>
<dbReference type="InterPro" id="IPR003594">
    <property type="entry name" value="HATPase_dom"/>
</dbReference>
<dbReference type="InterPro" id="IPR000014">
    <property type="entry name" value="PAS"/>
</dbReference>
<evidence type="ECO:0000256" key="1">
    <source>
        <dbReference type="ARBA" id="ARBA00022679"/>
    </source>
</evidence>
<dbReference type="SUPFAM" id="SSF55785">
    <property type="entry name" value="PYP-like sensor domain (PAS domain)"/>
    <property type="match status" value="1"/>
</dbReference>
<evidence type="ECO:0000256" key="3">
    <source>
        <dbReference type="ARBA" id="ARBA00022801"/>
    </source>
</evidence>
<keyword evidence="1" id="KW-0808">Transferase</keyword>
<dbReference type="InterPro" id="IPR029016">
    <property type="entry name" value="GAF-like_dom_sf"/>
</dbReference>
<dbReference type="eggNOG" id="COG2203">
    <property type="taxonomic scope" value="Bacteria"/>
</dbReference>
<evidence type="ECO:0000259" key="8">
    <source>
        <dbReference type="PROSITE" id="PS51746"/>
    </source>
</evidence>
<dbReference type="Gene3D" id="3.40.50.2300">
    <property type="match status" value="1"/>
</dbReference>
<name>F4CQM0_PSEUX</name>
<dbReference type="Gene3D" id="3.60.40.10">
    <property type="entry name" value="PPM-type phosphatase domain"/>
    <property type="match status" value="1"/>
</dbReference>
<dbReference type="GO" id="GO:0000160">
    <property type="term" value="P:phosphorelay signal transduction system"/>
    <property type="evidence" value="ECO:0007669"/>
    <property type="project" value="InterPro"/>
</dbReference>
<feature type="domain" description="PAC" evidence="6">
    <location>
        <begin position="371"/>
        <end position="422"/>
    </location>
</feature>
<dbReference type="SMART" id="SM00086">
    <property type="entry name" value="PAC"/>
    <property type="match status" value="1"/>
</dbReference>
<dbReference type="eggNOG" id="COG2202">
    <property type="taxonomic scope" value="Bacteria"/>
</dbReference>
<dbReference type="eggNOG" id="COG2172">
    <property type="taxonomic scope" value="Bacteria"/>
</dbReference>
<dbReference type="InterPro" id="IPR036457">
    <property type="entry name" value="PPM-type-like_dom_sf"/>
</dbReference>
<dbReference type="Pfam" id="PF08447">
    <property type="entry name" value="PAS_3"/>
    <property type="match status" value="1"/>
</dbReference>
<feature type="domain" description="Response regulatory" evidence="5">
    <location>
        <begin position="174"/>
        <end position="289"/>
    </location>
</feature>
<dbReference type="EMBL" id="CP002593">
    <property type="protein sequence ID" value="AEA22812.1"/>
    <property type="molecule type" value="Genomic_DNA"/>
</dbReference>
<dbReference type="InterPro" id="IPR036890">
    <property type="entry name" value="HATPase_C_sf"/>
</dbReference>
<dbReference type="STRING" id="675635.Psed_0548"/>
<dbReference type="InterPro" id="IPR013655">
    <property type="entry name" value="PAS_fold_3"/>
</dbReference>
<dbReference type="Pfam" id="PF13185">
    <property type="entry name" value="GAF_2"/>
    <property type="match status" value="2"/>
</dbReference>
<accession>F4CQM0</accession>
<dbReference type="OrthoDB" id="163538at2"/>
<dbReference type="eggNOG" id="COG2208">
    <property type="taxonomic scope" value="Bacteria"/>
</dbReference>
<dbReference type="InterPro" id="IPR036513">
    <property type="entry name" value="STAS_dom_sf"/>
</dbReference>
<evidence type="ECO:0000256" key="2">
    <source>
        <dbReference type="ARBA" id="ARBA00022777"/>
    </source>
</evidence>
<keyword evidence="3" id="KW-0378">Hydrolase</keyword>
<keyword evidence="2" id="KW-0418">Kinase</keyword>
<dbReference type="SUPFAM" id="SSF55781">
    <property type="entry name" value="GAF domain-like"/>
    <property type="match status" value="3"/>
</dbReference>
<dbReference type="PROSITE" id="PS50110">
    <property type="entry name" value="RESPONSE_REGULATORY"/>
    <property type="match status" value="1"/>
</dbReference>
<evidence type="ECO:0000259" key="5">
    <source>
        <dbReference type="PROSITE" id="PS50110"/>
    </source>
</evidence>
<evidence type="ECO:0000313" key="9">
    <source>
        <dbReference type="EMBL" id="AEA22812.1"/>
    </source>
</evidence>
<dbReference type="RefSeq" id="WP_013672753.1">
    <property type="nucleotide sequence ID" value="NC_015312.1"/>
</dbReference>
<dbReference type="SUPFAM" id="SSF81606">
    <property type="entry name" value="PP2C-like"/>
    <property type="match status" value="1"/>
</dbReference>
<dbReference type="PANTHER" id="PTHR43156">
    <property type="entry name" value="STAGE II SPORULATION PROTEIN E-RELATED"/>
    <property type="match status" value="1"/>
</dbReference>
<dbReference type="SMART" id="SM00331">
    <property type="entry name" value="PP2C_SIG"/>
    <property type="match status" value="1"/>
</dbReference>
<dbReference type="PROSITE" id="PS51746">
    <property type="entry name" value="PPM_2"/>
    <property type="match status" value="1"/>
</dbReference>